<name>Q53TA1_HUMAN</name>
<keyword evidence="1" id="KW-0812">Transmembrane</keyword>
<protein>
    <submittedName>
        <fullName evidence="3">Uncharacterized protein tmp_locus_20</fullName>
    </submittedName>
</protein>
<reference evidence="3" key="1">
    <citation type="submission" date="1999-09" db="EMBL/GenBank/DDBJ databases">
        <title>The sequence of Homo sapiens BAC clone RP11-543K1.</title>
        <authorList>
            <person name="Haakenson W."/>
            <person name="McLellan M."/>
        </authorList>
    </citation>
    <scope>NUCLEOTIDE SEQUENCE</scope>
</reference>
<evidence type="ECO:0000313" key="3">
    <source>
        <dbReference type="EMBL" id="AAY24283.1"/>
    </source>
</evidence>
<reference evidence="3" key="3">
    <citation type="submission" date="2001-11" db="EMBL/GenBank/DDBJ databases">
        <authorList>
            <person name="Waterston R."/>
        </authorList>
    </citation>
    <scope>NUCLEOTIDE SEQUENCE</scope>
</reference>
<keyword evidence="1" id="KW-1133">Transmembrane helix</keyword>
<accession>Q53TA1</accession>
<evidence type="ECO:0000256" key="1">
    <source>
        <dbReference type="SAM" id="Phobius"/>
    </source>
</evidence>
<feature type="signal peptide" evidence="2">
    <location>
        <begin position="1"/>
        <end position="28"/>
    </location>
</feature>
<feature type="transmembrane region" description="Helical" evidence="1">
    <location>
        <begin position="78"/>
        <end position="99"/>
    </location>
</feature>
<evidence type="ECO:0000256" key="2">
    <source>
        <dbReference type="SAM" id="SignalP"/>
    </source>
</evidence>
<feature type="chain" id="PRO_5004249338" evidence="2">
    <location>
        <begin position="29"/>
        <end position="105"/>
    </location>
</feature>
<reference evidence="3" key="4">
    <citation type="submission" date="2005-04" db="EMBL/GenBank/DDBJ databases">
        <authorList>
            <person name="Wilson R.K."/>
        </authorList>
    </citation>
    <scope>NUCLEOTIDE SEQUENCE</scope>
</reference>
<organism evidence="3">
    <name type="scientific">Homo sapiens</name>
    <name type="common">Human</name>
    <dbReference type="NCBI Taxonomy" id="9606"/>
    <lineage>
        <taxon>Eukaryota</taxon>
        <taxon>Metazoa</taxon>
        <taxon>Chordata</taxon>
        <taxon>Craniata</taxon>
        <taxon>Vertebrata</taxon>
        <taxon>Euteleostomi</taxon>
        <taxon>Mammalia</taxon>
        <taxon>Eutheria</taxon>
        <taxon>Euarchontoglires</taxon>
        <taxon>Primates</taxon>
        <taxon>Haplorrhini</taxon>
        <taxon>Catarrhini</taxon>
        <taxon>Hominidae</taxon>
        <taxon>Homo</taxon>
    </lineage>
</organism>
<gene>
    <name evidence="3" type="primary">tmp_locus_20</name>
</gene>
<dbReference type="EMBL" id="AC010899">
    <property type="protein sequence ID" value="AAY24283.1"/>
    <property type="molecule type" value="Genomic_DNA"/>
</dbReference>
<dbReference type="AlphaFoldDB" id="Q53TA1"/>
<keyword evidence="2" id="KW-0732">Signal</keyword>
<sequence length="105" mass="12158">MCVHRCECVCMRACLCAGVCMCVASCLGLPMNVVECYTWRVLVFHQFQDEELHDTVDLETIPLERQPRDVQHPVSTRILYLHVYFVAVTLTLIRILQLWTEAFSP</sequence>
<proteinExistence type="predicted"/>
<keyword evidence="1" id="KW-0472">Membrane</keyword>
<reference evidence="3" key="2">
    <citation type="submission" date="2001-03" db="EMBL/GenBank/DDBJ databases">
        <authorList>
            <person name="Waterston R.H."/>
        </authorList>
    </citation>
    <scope>NUCLEOTIDE SEQUENCE</scope>
</reference>